<dbReference type="EMBL" id="GBXM01062631">
    <property type="protein sequence ID" value="JAH45946.1"/>
    <property type="molecule type" value="Transcribed_RNA"/>
</dbReference>
<evidence type="ECO:0000313" key="1">
    <source>
        <dbReference type="EMBL" id="JAH45946.1"/>
    </source>
</evidence>
<protein>
    <submittedName>
        <fullName evidence="1">Uncharacterized protein</fullName>
    </submittedName>
</protein>
<reference evidence="1" key="2">
    <citation type="journal article" date="2015" name="Fish Shellfish Immunol.">
        <title>Early steps in the European eel (Anguilla anguilla)-Vibrio vulnificus interaction in the gills: Role of the RtxA13 toxin.</title>
        <authorList>
            <person name="Callol A."/>
            <person name="Pajuelo D."/>
            <person name="Ebbesson L."/>
            <person name="Teles M."/>
            <person name="MacKenzie S."/>
            <person name="Amaro C."/>
        </authorList>
    </citation>
    <scope>NUCLEOTIDE SEQUENCE</scope>
</reference>
<proteinExistence type="predicted"/>
<sequence length="42" mass="4668">MLGEPRIIHGETRRFCSGISTAKYSKDAYCIPSLLLRSLAVL</sequence>
<name>A0A0E9SXC9_ANGAN</name>
<dbReference type="AlphaFoldDB" id="A0A0E9SXC9"/>
<accession>A0A0E9SXC9</accession>
<organism evidence="1">
    <name type="scientific">Anguilla anguilla</name>
    <name type="common">European freshwater eel</name>
    <name type="synonym">Muraena anguilla</name>
    <dbReference type="NCBI Taxonomy" id="7936"/>
    <lineage>
        <taxon>Eukaryota</taxon>
        <taxon>Metazoa</taxon>
        <taxon>Chordata</taxon>
        <taxon>Craniata</taxon>
        <taxon>Vertebrata</taxon>
        <taxon>Euteleostomi</taxon>
        <taxon>Actinopterygii</taxon>
        <taxon>Neopterygii</taxon>
        <taxon>Teleostei</taxon>
        <taxon>Anguilliformes</taxon>
        <taxon>Anguillidae</taxon>
        <taxon>Anguilla</taxon>
    </lineage>
</organism>
<reference evidence="1" key="1">
    <citation type="submission" date="2014-11" db="EMBL/GenBank/DDBJ databases">
        <authorList>
            <person name="Amaro Gonzalez C."/>
        </authorList>
    </citation>
    <scope>NUCLEOTIDE SEQUENCE</scope>
</reference>